<dbReference type="Gene3D" id="3.40.33.10">
    <property type="entry name" value="CAP"/>
    <property type="match status" value="1"/>
</dbReference>
<evidence type="ECO:0000313" key="4">
    <source>
        <dbReference type="EMBL" id="BAY81022.1"/>
    </source>
</evidence>
<dbReference type="EMBL" id="AP018227">
    <property type="protein sequence ID" value="BAY81022.1"/>
    <property type="molecule type" value="Genomic_DNA"/>
</dbReference>
<dbReference type="Pfam" id="PF04151">
    <property type="entry name" value="PPC"/>
    <property type="match status" value="1"/>
</dbReference>
<keyword evidence="5" id="KW-1185">Reference proteome</keyword>
<dbReference type="InterPro" id="IPR007280">
    <property type="entry name" value="Peptidase_C_arc/bac"/>
</dbReference>
<evidence type="ECO:0000256" key="1">
    <source>
        <dbReference type="SAM" id="MobiDB-lite"/>
    </source>
</evidence>
<dbReference type="Proteomes" id="UP000218418">
    <property type="component" value="Chromosome"/>
</dbReference>
<evidence type="ECO:0000313" key="5">
    <source>
        <dbReference type="Proteomes" id="UP000218418"/>
    </source>
</evidence>
<evidence type="ECO:0008006" key="6">
    <source>
        <dbReference type="Google" id="ProtNLM"/>
    </source>
</evidence>
<dbReference type="Pfam" id="PF00188">
    <property type="entry name" value="CAP"/>
    <property type="match status" value="1"/>
</dbReference>
<dbReference type="Gene3D" id="2.60.120.380">
    <property type="match status" value="1"/>
</dbReference>
<feature type="region of interest" description="Disordered" evidence="1">
    <location>
        <begin position="374"/>
        <end position="395"/>
    </location>
</feature>
<sequence>MPINLFDANFYRSANSNLNALSDKQAWSHFKSYGLDNGLEFSSLVDLDFYRASNSDLAGLNNKEAYEHLVNYGVGQGRKFSSLVDLDFYRKTNSDKISLTYEELLEDLQNKGIAEGKSFSPFFNINYYLADNPDIAETFGNSYKEAFDNFVIEGLNSGDSFSPGFDAQFYKNVHTDLAVSSLDNEQLLEHFVLNGLSEGRTSAPGFDVKYYLNNNSILKNAGFNYSDAYEHFVSVGLRDGLRASEFIESDRAGNGLNDARTITLDSGEVTFRDSIGNSDRNDFYNLNLNNLNSNLEVVVNGLSADVDVELLDSSGKIIASAANSGNKDEFLGMNSLENGTYYIRVFEGVEADNTNYNLSLSVTPIDTKSETIVLDESSPVPSTATSLTPEAESSSQTIDPLILEVVELTNSYRSQHGLEALTLNTNLSESAQTHSEDMALADFFSHTGSDGSRTSDRTKLAGYESSYVGQNIAAGYITAEEVVRGWMNSPGHRENILNPNYKEIGIGYYYLDNDTGEVNYNSYWTQDFGAVIST</sequence>
<feature type="domain" description="Peptidase C-terminal archaeal/bacterial" evidence="3">
    <location>
        <begin position="281"/>
        <end position="346"/>
    </location>
</feature>
<feature type="compositionally biased region" description="Polar residues" evidence="1">
    <location>
        <begin position="379"/>
        <end position="395"/>
    </location>
</feature>
<dbReference type="SUPFAM" id="SSF55797">
    <property type="entry name" value="PR-1-like"/>
    <property type="match status" value="1"/>
</dbReference>
<dbReference type="AlphaFoldDB" id="A0A1Z4LIF8"/>
<dbReference type="PANTHER" id="PTHR31157">
    <property type="entry name" value="SCP DOMAIN-CONTAINING PROTEIN"/>
    <property type="match status" value="1"/>
</dbReference>
<dbReference type="SUPFAM" id="SSF89260">
    <property type="entry name" value="Collagen-binding domain"/>
    <property type="match status" value="1"/>
</dbReference>
<dbReference type="PANTHER" id="PTHR31157:SF1">
    <property type="entry name" value="SCP DOMAIN-CONTAINING PROTEIN"/>
    <property type="match status" value="1"/>
</dbReference>
<reference evidence="4 5" key="1">
    <citation type="submission" date="2017-06" db="EMBL/GenBank/DDBJ databases">
        <title>Genome sequencing of cyanobaciteial culture collection at National Institute for Environmental Studies (NIES).</title>
        <authorList>
            <person name="Hirose Y."/>
            <person name="Shimura Y."/>
            <person name="Fujisawa T."/>
            <person name="Nakamura Y."/>
            <person name="Kawachi M."/>
        </authorList>
    </citation>
    <scope>NUCLEOTIDE SEQUENCE [LARGE SCALE GENOMIC DNA]</scope>
    <source>
        <strain evidence="4 5">NIES-267</strain>
    </source>
</reference>
<dbReference type="CDD" id="cd05379">
    <property type="entry name" value="CAP_bacterial"/>
    <property type="match status" value="1"/>
</dbReference>
<organism evidence="4 5">
    <name type="scientific">Calothrix parasitica NIES-267</name>
    <dbReference type="NCBI Taxonomy" id="1973488"/>
    <lineage>
        <taxon>Bacteria</taxon>
        <taxon>Bacillati</taxon>
        <taxon>Cyanobacteriota</taxon>
        <taxon>Cyanophyceae</taxon>
        <taxon>Nostocales</taxon>
        <taxon>Calotrichaceae</taxon>
        <taxon>Calothrix</taxon>
    </lineage>
</organism>
<gene>
    <name evidence="4" type="ORF">NIES267_04870</name>
</gene>
<evidence type="ECO:0000259" key="2">
    <source>
        <dbReference type="Pfam" id="PF00188"/>
    </source>
</evidence>
<dbReference type="InterPro" id="IPR035940">
    <property type="entry name" value="CAP_sf"/>
</dbReference>
<proteinExistence type="predicted"/>
<name>A0A1Z4LIF8_9CYAN</name>
<evidence type="ECO:0000259" key="3">
    <source>
        <dbReference type="Pfam" id="PF04151"/>
    </source>
</evidence>
<accession>A0A1Z4LIF8</accession>
<protein>
    <recommendedName>
        <fullName evidence="6">SCP domain-containing protein</fullName>
    </recommendedName>
</protein>
<dbReference type="InterPro" id="IPR014044">
    <property type="entry name" value="CAP_dom"/>
</dbReference>
<feature type="domain" description="SCP" evidence="2">
    <location>
        <begin position="407"/>
        <end position="528"/>
    </location>
</feature>